<gene>
    <name evidence="1" type="ORF">QNI29_20630</name>
</gene>
<protein>
    <submittedName>
        <fullName evidence="1">Uncharacterized protein</fullName>
    </submittedName>
</protein>
<dbReference type="EMBL" id="CP126446">
    <property type="protein sequence ID" value="WIF98095.1"/>
    <property type="molecule type" value="Genomic_DNA"/>
</dbReference>
<dbReference type="Proteomes" id="UP001236652">
    <property type="component" value="Chromosome"/>
</dbReference>
<reference evidence="1 2" key="1">
    <citation type="submission" date="2023-05" db="EMBL/GenBank/DDBJ databases">
        <title>Comparative genomics reveals the evidence of polycyclic aromatic hydrocarbons degradation in moderately halophilic genus Pontibacillus.</title>
        <authorList>
            <person name="Yang H."/>
            <person name="Qian Z."/>
        </authorList>
    </citation>
    <scope>NUCLEOTIDE SEQUENCE [LARGE SCALE GENOMIC DNA]</scope>
    <source>
        <strain evidence="2">HN14</strain>
    </source>
</reference>
<organism evidence="1 2">
    <name type="scientific">Pontibacillus chungwhensis</name>
    <dbReference type="NCBI Taxonomy" id="265426"/>
    <lineage>
        <taxon>Bacteria</taxon>
        <taxon>Bacillati</taxon>
        <taxon>Bacillota</taxon>
        <taxon>Bacilli</taxon>
        <taxon>Bacillales</taxon>
        <taxon>Bacillaceae</taxon>
        <taxon>Pontibacillus</taxon>
    </lineage>
</organism>
<name>A0ABY8V0D0_9BACI</name>
<evidence type="ECO:0000313" key="2">
    <source>
        <dbReference type="Proteomes" id="UP001236652"/>
    </source>
</evidence>
<keyword evidence="2" id="KW-1185">Reference proteome</keyword>
<evidence type="ECO:0000313" key="1">
    <source>
        <dbReference type="EMBL" id="WIF98095.1"/>
    </source>
</evidence>
<sequence length="93" mass="10640">MKKMVSMFWSMMWVWSLVSVMKVATVSGGSRFLLTMEEVASKIESVFENKGRKEILDERLMKFSYKAKEYGVKARGDPSRKTTSRSCIWSGVG</sequence>
<proteinExistence type="predicted"/>
<accession>A0ABY8V0D0</accession>
<dbReference type="RefSeq" id="WP_231419457.1">
    <property type="nucleotide sequence ID" value="NZ_CP126446.1"/>
</dbReference>